<accession>A0A438EP39</accession>
<reference evidence="1 2" key="1">
    <citation type="journal article" date="2018" name="PLoS Genet.">
        <title>Population sequencing reveals clonal diversity and ancestral inbreeding in the grapevine cultivar Chardonnay.</title>
        <authorList>
            <person name="Roach M.J."/>
            <person name="Johnson D.L."/>
            <person name="Bohlmann J."/>
            <person name="van Vuuren H.J."/>
            <person name="Jones S.J."/>
            <person name="Pretorius I.S."/>
            <person name="Schmidt S.A."/>
            <person name="Borneman A.R."/>
        </authorList>
    </citation>
    <scope>NUCLEOTIDE SEQUENCE [LARGE SCALE GENOMIC DNA]</scope>
    <source>
        <strain evidence="2">cv. Chardonnay</strain>
        <tissue evidence="1">Leaf</tissue>
    </source>
</reference>
<dbReference type="Proteomes" id="UP000288805">
    <property type="component" value="Unassembled WGS sequence"/>
</dbReference>
<organism evidence="1 2">
    <name type="scientific">Vitis vinifera</name>
    <name type="common">Grape</name>
    <dbReference type="NCBI Taxonomy" id="29760"/>
    <lineage>
        <taxon>Eukaryota</taxon>
        <taxon>Viridiplantae</taxon>
        <taxon>Streptophyta</taxon>
        <taxon>Embryophyta</taxon>
        <taxon>Tracheophyta</taxon>
        <taxon>Spermatophyta</taxon>
        <taxon>Magnoliopsida</taxon>
        <taxon>eudicotyledons</taxon>
        <taxon>Gunneridae</taxon>
        <taxon>Pentapetalae</taxon>
        <taxon>rosids</taxon>
        <taxon>Vitales</taxon>
        <taxon>Vitaceae</taxon>
        <taxon>Viteae</taxon>
        <taxon>Vitis</taxon>
    </lineage>
</organism>
<evidence type="ECO:0000313" key="2">
    <source>
        <dbReference type="Proteomes" id="UP000288805"/>
    </source>
</evidence>
<gene>
    <name evidence="1" type="ORF">CK203_092679</name>
</gene>
<evidence type="ECO:0000313" key="1">
    <source>
        <dbReference type="EMBL" id="RVW49385.1"/>
    </source>
</evidence>
<name>A0A438EP39_VITVI</name>
<protein>
    <submittedName>
        <fullName evidence="1">Uncharacterized protein</fullName>
    </submittedName>
</protein>
<dbReference type="AlphaFoldDB" id="A0A438EP39"/>
<sequence length="27" mass="2835">MASPNVGQDVTLHEQTMIKGLLPGLGQ</sequence>
<comment type="caution">
    <text evidence="1">The sequence shown here is derived from an EMBL/GenBank/DDBJ whole genome shotgun (WGS) entry which is preliminary data.</text>
</comment>
<dbReference type="EMBL" id="QGNW01001228">
    <property type="protein sequence ID" value="RVW49385.1"/>
    <property type="molecule type" value="Genomic_DNA"/>
</dbReference>
<proteinExistence type="predicted"/>